<proteinExistence type="inferred from homology"/>
<reference evidence="6" key="2">
    <citation type="submission" date="2025-08" db="UniProtKB">
        <authorList>
            <consortium name="Ensembl"/>
        </authorList>
    </citation>
    <scope>IDENTIFICATION</scope>
</reference>
<organism evidence="6 7">
    <name type="scientific">Vombatus ursinus</name>
    <name type="common">Common wombat</name>
    <dbReference type="NCBI Taxonomy" id="29139"/>
    <lineage>
        <taxon>Eukaryota</taxon>
        <taxon>Metazoa</taxon>
        <taxon>Chordata</taxon>
        <taxon>Craniata</taxon>
        <taxon>Vertebrata</taxon>
        <taxon>Euteleostomi</taxon>
        <taxon>Mammalia</taxon>
        <taxon>Metatheria</taxon>
        <taxon>Diprotodontia</taxon>
        <taxon>Vombatidae</taxon>
        <taxon>Vombatus</taxon>
    </lineage>
</organism>
<dbReference type="GO" id="GO:0005615">
    <property type="term" value="C:extracellular space"/>
    <property type="evidence" value="ECO:0007669"/>
    <property type="project" value="TreeGrafter"/>
</dbReference>
<feature type="signal peptide" evidence="5">
    <location>
        <begin position="1"/>
        <end position="28"/>
    </location>
</feature>
<dbReference type="STRING" id="29139.ENSVURP00010023803"/>
<name>A0A4X2LIM4_VOMUR</name>
<evidence type="ECO:0000256" key="3">
    <source>
        <dbReference type="ARBA" id="ARBA00022525"/>
    </source>
</evidence>
<evidence type="ECO:0000313" key="7">
    <source>
        <dbReference type="Proteomes" id="UP000314987"/>
    </source>
</evidence>
<dbReference type="Ensembl" id="ENSVURT00010027089.1">
    <property type="protein sequence ID" value="ENSVURP00010023803.1"/>
    <property type="gene ID" value="ENSVURG00010018241.1"/>
</dbReference>
<reference evidence="7" key="1">
    <citation type="submission" date="2018-12" db="EMBL/GenBank/DDBJ databases">
        <authorList>
            <person name="Yazar S."/>
        </authorList>
    </citation>
    <scope>NUCLEOTIDE SEQUENCE [LARGE SCALE GENOMIC DNA]</scope>
</reference>
<dbReference type="PANTHER" id="PTHR10206">
    <property type="entry name" value="CATHELICIDIN"/>
    <property type="match status" value="1"/>
</dbReference>
<dbReference type="OMA" id="RPLEQCD"/>
<dbReference type="RefSeq" id="XP_027716440.1">
    <property type="nucleotide sequence ID" value="XM_027860639.1"/>
</dbReference>
<keyword evidence="7" id="KW-1185">Reference proteome</keyword>
<dbReference type="InterPro" id="IPR046350">
    <property type="entry name" value="Cystatin_sf"/>
</dbReference>
<dbReference type="FunFam" id="3.10.450.10:FF:000003">
    <property type="entry name" value="Cathelicidin antimicrobial peptide"/>
    <property type="match status" value="1"/>
</dbReference>
<feature type="chain" id="PRO_5021453528" description="Cathelicidin antimicrobial peptide" evidence="5">
    <location>
        <begin position="29"/>
        <end position="168"/>
    </location>
</feature>
<dbReference type="OrthoDB" id="9450196at2759"/>
<accession>A0A4X2LIM4</accession>
<dbReference type="GeneTree" id="ENSGT00390000000410"/>
<dbReference type="PANTHER" id="PTHR10206:SF2">
    <property type="entry name" value="CATHELICIDIN ANTIMICROBIAL PEPTIDE"/>
    <property type="match status" value="1"/>
</dbReference>
<reference evidence="6" key="3">
    <citation type="submission" date="2025-09" db="UniProtKB">
        <authorList>
            <consortium name="Ensembl"/>
        </authorList>
    </citation>
    <scope>IDENTIFICATION</scope>
</reference>
<evidence type="ECO:0008006" key="8">
    <source>
        <dbReference type="Google" id="ProtNLM"/>
    </source>
</evidence>
<dbReference type="Proteomes" id="UP000314987">
    <property type="component" value="Unassembled WGS sequence"/>
</dbReference>
<evidence type="ECO:0000313" key="6">
    <source>
        <dbReference type="Ensembl" id="ENSVURP00010023803.1"/>
    </source>
</evidence>
<comment type="similarity">
    <text evidence="2">Belongs to the cathelicidin family.</text>
</comment>
<dbReference type="InterPro" id="IPR001894">
    <property type="entry name" value="Cathelicidin-like"/>
</dbReference>
<dbReference type="GO" id="GO:0050830">
    <property type="term" value="P:defense response to Gram-positive bacterium"/>
    <property type="evidence" value="ECO:0007669"/>
    <property type="project" value="TreeGrafter"/>
</dbReference>
<protein>
    <recommendedName>
        <fullName evidence="8">Cathelicidin antimicrobial peptide</fullName>
    </recommendedName>
</protein>
<dbReference type="GO" id="GO:0045087">
    <property type="term" value="P:innate immune response"/>
    <property type="evidence" value="ECO:0007669"/>
    <property type="project" value="TreeGrafter"/>
</dbReference>
<dbReference type="AlphaFoldDB" id="A0A4X2LIM4"/>
<dbReference type="Gene3D" id="3.10.450.10">
    <property type="match status" value="1"/>
</dbReference>
<keyword evidence="3" id="KW-0964">Secreted</keyword>
<keyword evidence="5" id="KW-0732">Signal</keyword>
<dbReference type="GO" id="GO:0061844">
    <property type="term" value="P:antimicrobial humoral immune response mediated by antimicrobial peptide"/>
    <property type="evidence" value="ECO:0007669"/>
    <property type="project" value="TreeGrafter"/>
</dbReference>
<evidence type="ECO:0000256" key="2">
    <source>
        <dbReference type="ARBA" id="ARBA00005320"/>
    </source>
</evidence>
<comment type="subcellular location">
    <subcellularLocation>
        <location evidence="1">Secreted</location>
    </subcellularLocation>
</comment>
<keyword evidence="4" id="KW-1015">Disulfide bond</keyword>
<dbReference type="GeneID" id="114041950"/>
<evidence type="ECO:0000256" key="4">
    <source>
        <dbReference type="ARBA" id="ARBA00023157"/>
    </source>
</evidence>
<dbReference type="GO" id="GO:0050829">
    <property type="term" value="P:defense response to Gram-negative bacterium"/>
    <property type="evidence" value="ECO:0007669"/>
    <property type="project" value="TreeGrafter"/>
</dbReference>
<gene>
    <name evidence="6" type="primary">LOC114041950</name>
</gene>
<dbReference type="SUPFAM" id="SSF54403">
    <property type="entry name" value="Cystatin/monellin"/>
    <property type="match status" value="1"/>
</dbReference>
<evidence type="ECO:0000256" key="1">
    <source>
        <dbReference type="ARBA" id="ARBA00004613"/>
    </source>
</evidence>
<dbReference type="Pfam" id="PF00666">
    <property type="entry name" value="Cathelicidins"/>
    <property type="match status" value="1"/>
</dbReference>
<sequence length="168" mass="19081">MRLQRGWTMQVTLLLLGLLSLKNPLAYAQDQRYQDWVNEFIQEYNAKSGSENLFRLSILNLQSGENKDPAAPRLLSFTMRETVCPNTENPNPDECDFKENGLVKECIGAIALDSPKPSADISCDGPEKIKRRGFFHKVGKRLKKLGESLKKRLKNLSFHIPLGFSIPF</sequence>
<dbReference type="GO" id="GO:0001530">
    <property type="term" value="F:lipopolysaccharide binding"/>
    <property type="evidence" value="ECO:0007669"/>
    <property type="project" value="TreeGrafter"/>
</dbReference>
<evidence type="ECO:0000256" key="5">
    <source>
        <dbReference type="SAM" id="SignalP"/>
    </source>
</evidence>